<dbReference type="InterPro" id="IPR050327">
    <property type="entry name" value="Proton-linked_MCT"/>
</dbReference>
<accession>A0A371J535</accession>
<dbReference type="OrthoDB" id="182417at2"/>
<evidence type="ECO:0000256" key="6">
    <source>
        <dbReference type="SAM" id="Phobius"/>
    </source>
</evidence>
<feature type="domain" description="Major facilitator superfamily (MFS) profile" evidence="7">
    <location>
        <begin position="8"/>
        <end position="397"/>
    </location>
</feature>
<feature type="transmembrane region" description="Helical" evidence="6">
    <location>
        <begin position="167"/>
        <end position="188"/>
    </location>
</feature>
<keyword evidence="5 6" id="KW-0472">Membrane</keyword>
<protein>
    <submittedName>
        <fullName evidence="8">MFS transporter</fullName>
    </submittedName>
</protein>
<name>A0A371J535_9FIRM</name>
<keyword evidence="9" id="KW-1185">Reference proteome</keyword>
<keyword evidence="2" id="KW-0813">Transport</keyword>
<proteinExistence type="predicted"/>
<evidence type="ECO:0000256" key="3">
    <source>
        <dbReference type="ARBA" id="ARBA00022692"/>
    </source>
</evidence>
<organism evidence="8 9">
    <name type="scientific">Romboutsia weinsteinii</name>
    <dbReference type="NCBI Taxonomy" id="2020949"/>
    <lineage>
        <taxon>Bacteria</taxon>
        <taxon>Bacillati</taxon>
        <taxon>Bacillota</taxon>
        <taxon>Clostridia</taxon>
        <taxon>Peptostreptococcales</taxon>
        <taxon>Peptostreptococcaceae</taxon>
        <taxon>Romboutsia</taxon>
    </lineage>
</organism>
<dbReference type="AlphaFoldDB" id="A0A371J535"/>
<comment type="subcellular location">
    <subcellularLocation>
        <location evidence="1">Cell membrane</location>
        <topology evidence="1">Multi-pass membrane protein</topology>
    </subcellularLocation>
</comment>
<feature type="transmembrane region" description="Helical" evidence="6">
    <location>
        <begin position="137"/>
        <end position="155"/>
    </location>
</feature>
<feature type="transmembrane region" description="Helical" evidence="6">
    <location>
        <begin position="285"/>
        <end position="304"/>
    </location>
</feature>
<dbReference type="SUPFAM" id="SSF103473">
    <property type="entry name" value="MFS general substrate transporter"/>
    <property type="match status" value="1"/>
</dbReference>
<evidence type="ECO:0000313" key="8">
    <source>
        <dbReference type="EMBL" id="RDY27901.1"/>
    </source>
</evidence>
<dbReference type="GO" id="GO:0005886">
    <property type="term" value="C:plasma membrane"/>
    <property type="evidence" value="ECO:0007669"/>
    <property type="project" value="UniProtKB-SubCell"/>
</dbReference>
<evidence type="ECO:0000313" key="9">
    <source>
        <dbReference type="Proteomes" id="UP000215694"/>
    </source>
</evidence>
<evidence type="ECO:0000259" key="7">
    <source>
        <dbReference type="PROSITE" id="PS50850"/>
    </source>
</evidence>
<sequence length="397" mass="43714">MNNNSNYKYVIVISGFILMSVAFSIVNSVSAFFVAPVTKAMNFSISEFSLMFTINAIIVSISSPIIGKMINKVNIKIIMSIGSILAGGGYMLYGLANNMFQFYIIGVIVSIGICSLTTIPISTMISDWFEPEKKGSIMGIVFAGIGTGTFFWVQIVSRLLEKYSYRLSYMLLGFIVLVVALPISIFIAKRPDNVYINKKETTNNKKKDISFSEISKTPAFWSFAIGLMLMGISFAGVKQHVQSYLSVLGYSLKFTANISSILAVVGLTANILGGIAFDKIKTKKVLAVIGFFSSISFVFLILAANQTFTFIFTICFGMTMCMASIWPAYGVSRIFSNENYSVIFGVVSMFFTIGASIGPFLSGVIADTSYGYQSAWILYFVITIIYYLLFIRSIKNS</sequence>
<feature type="transmembrane region" description="Helical" evidence="6">
    <location>
        <begin position="9"/>
        <end position="34"/>
    </location>
</feature>
<evidence type="ECO:0000256" key="2">
    <source>
        <dbReference type="ARBA" id="ARBA00022448"/>
    </source>
</evidence>
<keyword evidence="4 6" id="KW-1133">Transmembrane helix</keyword>
<comment type="caution">
    <text evidence="8">The sequence shown here is derived from an EMBL/GenBank/DDBJ whole genome shotgun (WGS) entry which is preliminary data.</text>
</comment>
<dbReference type="InterPro" id="IPR036259">
    <property type="entry name" value="MFS_trans_sf"/>
</dbReference>
<dbReference type="Proteomes" id="UP000215694">
    <property type="component" value="Unassembled WGS sequence"/>
</dbReference>
<dbReference type="PROSITE" id="PS50850">
    <property type="entry name" value="MFS"/>
    <property type="match status" value="1"/>
</dbReference>
<feature type="transmembrane region" description="Helical" evidence="6">
    <location>
        <begin position="373"/>
        <end position="391"/>
    </location>
</feature>
<feature type="transmembrane region" description="Helical" evidence="6">
    <location>
        <begin position="73"/>
        <end position="96"/>
    </location>
</feature>
<feature type="transmembrane region" description="Helical" evidence="6">
    <location>
        <begin position="257"/>
        <end position="278"/>
    </location>
</feature>
<dbReference type="InterPro" id="IPR020846">
    <property type="entry name" value="MFS_dom"/>
</dbReference>
<feature type="transmembrane region" description="Helical" evidence="6">
    <location>
        <begin position="102"/>
        <end position="125"/>
    </location>
</feature>
<gene>
    <name evidence="8" type="ORF">CHL78_007820</name>
</gene>
<dbReference type="PANTHER" id="PTHR11360:SF284">
    <property type="entry name" value="EG:103B4.3 PROTEIN-RELATED"/>
    <property type="match status" value="1"/>
</dbReference>
<feature type="transmembrane region" description="Helical" evidence="6">
    <location>
        <begin position="40"/>
        <end position="61"/>
    </location>
</feature>
<evidence type="ECO:0000256" key="4">
    <source>
        <dbReference type="ARBA" id="ARBA00022989"/>
    </source>
</evidence>
<dbReference type="Gene3D" id="1.20.1250.20">
    <property type="entry name" value="MFS general substrate transporter like domains"/>
    <property type="match status" value="1"/>
</dbReference>
<dbReference type="RefSeq" id="WP_094367912.1">
    <property type="nucleotide sequence ID" value="NZ_NOJY02000010.1"/>
</dbReference>
<evidence type="ECO:0000256" key="1">
    <source>
        <dbReference type="ARBA" id="ARBA00004651"/>
    </source>
</evidence>
<feature type="transmembrane region" description="Helical" evidence="6">
    <location>
        <begin position="341"/>
        <end position="361"/>
    </location>
</feature>
<evidence type="ECO:0000256" key="5">
    <source>
        <dbReference type="ARBA" id="ARBA00023136"/>
    </source>
</evidence>
<feature type="transmembrane region" description="Helical" evidence="6">
    <location>
        <begin position="219"/>
        <end position="237"/>
    </location>
</feature>
<dbReference type="PANTHER" id="PTHR11360">
    <property type="entry name" value="MONOCARBOXYLATE TRANSPORTER"/>
    <property type="match status" value="1"/>
</dbReference>
<dbReference type="Pfam" id="PF07690">
    <property type="entry name" value="MFS_1"/>
    <property type="match status" value="1"/>
</dbReference>
<dbReference type="GO" id="GO:0022857">
    <property type="term" value="F:transmembrane transporter activity"/>
    <property type="evidence" value="ECO:0007669"/>
    <property type="project" value="InterPro"/>
</dbReference>
<feature type="transmembrane region" description="Helical" evidence="6">
    <location>
        <begin position="310"/>
        <end position="329"/>
    </location>
</feature>
<dbReference type="EMBL" id="NOJY02000010">
    <property type="protein sequence ID" value="RDY27901.1"/>
    <property type="molecule type" value="Genomic_DNA"/>
</dbReference>
<keyword evidence="3 6" id="KW-0812">Transmembrane</keyword>
<dbReference type="InterPro" id="IPR011701">
    <property type="entry name" value="MFS"/>
</dbReference>
<reference evidence="8 9" key="1">
    <citation type="journal article" date="2017" name="Genome Announc.">
        <title>Draft Genome Sequence of Romboutsia weinsteinii sp. nov. Strain CCRI-19649(T) Isolated from Surface Water.</title>
        <authorList>
            <person name="Maheux A.F."/>
            <person name="Boudreau D.K."/>
            <person name="Berube E."/>
            <person name="Boissinot M."/>
            <person name="Cantin P."/>
            <person name="Raymond F."/>
            <person name="Corbeil J."/>
            <person name="Omar R.F."/>
            <person name="Bergeron M.G."/>
        </authorList>
    </citation>
    <scope>NUCLEOTIDE SEQUENCE [LARGE SCALE GENOMIC DNA]</scope>
    <source>
        <strain evidence="8 9">CCRI-19649</strain>
    </source>
</reference>